<feature type="transmembrane region" description="Helical" evidence="1">
    <location>
        <begin position="340"/>
        <end position="358"/>
    </location>
</feature>
<evidence type="ECO:0000256" key="1">
    <source>
        <dbReference type="SAM" id="Phobius"/>
    </source>
</evidence>
<proteinExistence type="predicted"/>
<feature type="transmembrane region" description="Helical" evidence="1">
    <location>
        <begin position="128"/>
        <end position="146"/>
    </location>
</feature>
<feature type="transmembrane region" description="Helical" evidence="1">
    <location>
        <begin position="221"/>
        <end position="242"/>
    </location>
</feature>
<protein>
    <submittedName>
        <fullName evidence="2">Uncharacterized protein</fullName>
    </submittedName>
</protein>
<keyword evidence="1" id="KW-1133">Transmembrane helix</keyword>
<keyword evidence="1" id="KW-0472">Membrane</keyword>
<keyword evidence="1" id="KW-0812">Transmembrane</keyword>
<dbReference type="Proteomes" id="UP000490922">
    <property type="component" value="Unassembled WGS sequence"/>
</dbReference>
<feature type="transmembrane region" description="Helical" evidence="1">
    <location>
        <begin position="6"/>
        <end position="25"/>
    </location>
</feature>
<name>A0A7J5AFT2_9FLAO</name>
<dbReference type="EMBL" id="WAEM01000004">
    <property type="protein sequence ID" value="KAB1155839.1"/>
    <property type="molecule type" value="Genomic_DNA"/>
</dbReference>
<sequence length="399" mass="45955">MIDIDFVLTLIFLFFANNFMLNNLAKKYSFFDKKLMMKLLWYHLSFFVIYFIYSLVYGTDAGIYYIEASSIWDDWFINFRTGTKFISFFAAPFIQLGLSYSSMMLVFAWMGYIGFVYAYLYFKENIPINVIVFGRFDLLTLLLFLPNMHFWTASLGKGSMIFMGLMLFTFAVKYPQKRVIPLIIGGFFIYMVRPHVMLFVLVGVMVGILFGKGKTSIGIKLLVIVASLGFLVAASSSILAVAKLENSENVVDDFEDFTQASASRLESSADSGVSMSNYALPLKLFTFWFRPLFIDSPGLVGQFSSIENLIYLLLFAKIMNMRFVRFILKAPYMVKMSAIVFLLSSFALTFVMSNLGIIMRQKSMVMYFGFFVIYYFLGLEKWKYLEKMKQKNISIPEAV</sequence>
<feature type="transmembrane region" description="Helical" evidence="1">
    <location>
        <begin position="158"/>
        <end position="176"/>
    </location>
</feature>
<gene>
    <name evidence="2" type="ORF">F6464_09960</name>
</gene>
<dbReference type="AlphaFoldDB" id="A0A7J5AFT2"/>
<feature type="transmembrane region" description="Helical" evidence="1">
    <location>
        <begin position="105"/>
        <end position="122"/>
    </location>
</feature>
<keyword evidence="3" id="KW-1185">Reference proteome</keyword>
<feature type="transmembrane region" description="Helical" evidence="1">
    <location>
        <begin position="182"/>
        <end position="209"/>
    </location>
</feature>
<accession>A0A7J5AFT2</accession>
<organism evidence="2 3">
    <name type="scientific">Flavobacterium luteum</name>
    <dbReference type="NCBI Taxonomy" id="2026654"/>
    <lineage>
        <taxon>Bacteria</taxon>
        <taxon>Pseudomonadati</taxon>
        <taxon>Bacteroidota</taxon>
        <taxon>Flavobacteriia</taxon>
        <taxon>Flavobacteriales</taxon>
        <taxon>Flavobacteriaceae</taxon>
        <taxon>Flavobacterium</taxon>
    </lineage>
</organism>
<comment type="caution">
    <text evidence="2">The sequence shown here is derived from an EMBL/GenBank/DDBJ whole genome shotgun (WGS) entry which is preliminary data.</text>
</comment>
<dbReference type="OrthoDB" id="975915at2"/>
<feature type="transmembrane region" description="Helical" evidence="1">
    <location>
        <begin position="364"/>
        <end position="382"/>
    </location>
</feature>
<evidence type="ECO:0000313" key="3">
    <source>
        <dbReference type="Proteomes" id="UP000490922"/>
    </source>
</evidence>
<evidence type="ECO:0000313" key="2">
    <source>
        <dbReference type="EMBL" id="KAB1155839.1"/>
    </source>
</evidence>
<feature type="transmembrane region" description="Helical" evidence="1">
    <location>
        <begin position="37"/>
        <end position="57"/>
    </location>
</feature>
<reference evidence="2 3" key="1">
    <citation type="submission" date="2019-09" db="EMBL/GenBank/DDBJ databases">
        <title>Flavobacterium sp. nov., isolated from glacier ice.</title>
        <authorList>
            <person name="Liu Q."/>
        </authorList>
    </citation>
    <scope>NUCLEOTIDE SEQUENCE [LARGE SCALE GENOMIC DNA]</scope>
    <source>
        <strain evidence="2 3">NBRC 112527</strain>
    </source>
</reference>
<feature type="transmembrane region" description="Helical" evidence="1">
    <location>
        <begin position="77"/>
        <end position="98"/>
    </location>
</feature>